<evidence type="ECO:0000256" key="3">
    <source>
        <dbReference type="PROSITE-ProRule" id="PRU00221"/>
    </source>
</evidence>
<keyword evidence="1 3" id="KW-0853">WD repeat</keyword>
<dbReference type="PROSITE" id="PS50294">
    <property type="entry name" value="WD_REPEATS_REGION"/>
    <property type="match status" value="1"/>
</dbReference>
<dbReference type="InterPro" id="IPR036322">
    <property type="entry name" value="WD40_repeat_dom_sf"/>
</dbReference>
<dbReference type="Proteomes" id="UP001152759">
    <property type="component" value="Chromosome 9"/>
</dbReference>
<evidence type="ECO:0000256" key="2">
    <source>
        <dbReference type="ARBA" id="ARBA00022737"/>
    </source>
</evidence>
<reference evidence="5" key="1">
    <citation type="submission" date="2021-12" db="EMBL/GenBank/DDBJ databases">
        <authorList>
            <person name="King R."/>
        </authorList>
    </citation>
    <scope>NUCLEOTIDE SEQUENCE</scope>
</reference>
<evidence type="ECO:0000313" key="5">
    <source>
        <dbReference type="EMBL" id="CAH0395819.1"/>
    </source>
</evidence>
<dbReference type="EMBL" id="OU963870">
    <property type="protein sequence ID" value="CAH0395819.1"/>
    <property type="molecule type" value="Genomic_DNA"/>
</dbReference>
<feature type="compositionally biased region" description="Low complexity" evidence="4">
    <location>
        <begin position="91"/>
        <end position="104"/>
    </location>
</feature>
<accession>A0A9P0AQA5</accession>
<dbReference type="InterPro" id="IPR015943">
    <property type="entry name" value="WD40/YVTN_repeat-like_dom_sf"/>
</dbReference>
<dbReference type="SUPFAM" id="SSF50978">
    <property type="entry name" value="WD40 repeat-like"/>
    <property type="match status" value="1"/>
</dbReference>
<feature type="compositionally biased region" description="Low complexity" evidence="4">
    <location>
        <begin position="116"/>
        <end position="126"/>
    </location>
</feature>
<evidence type="ECO:0000256" key="4">
    <source>
        <dbReference type="SAM" id="MobiDB-lite"/>
    </source>
</evidence>
<dbReference type="GO" id="GO:0080008">
    <property type="term" value="C:Cul4-RING E3 ubiquitin ligase complex"/>
    <property type="evidence" value="ECO:0007669"/>
    <property type="project" value="TreeGrafter"/>
</dbReference>
<feature type="region of interest" description="Disordered" evidence="4">
    <location>
        <begin position="147"/>
        <end position="201"/>
    </location>
</feature>
<feature type="repeat" description="WD" evidence="3">
    <location>
        <begin position="286"/>
        <end position="318"/>
    </location>
</feature>
<evidence type="ECO:0000313" key="6">
    <source>
        <dbReference type="Proteomes" id="UP001152759"/>
    </source>
</evidence>
<dbReference type="InterPro" id="IPR045151">
    <property type="entry name" value="DCAF8"/>
</dbReference>
<dbReference type="Gene3D" id="2.130.10.10">
    <property type="entry name" value="YVTN repeat-like/Quinoprotein amine dehydrogenase"/>
    <property type="match status" value="1"/>
</dbReference>
<gene>
    <name evidence="5" type="ORF">BEMITA_LOCUS13957</name>
</gene>
<dbReference type="PROSITE" id="PS50082">
    <property type="entry name" value="WD_REPEATS_2"/>
    <property type="match status" value="1"/>
</dbReference>
<dbReference type="PANTHER" id="PTHR15574:SF21">
    <property type="entry name" value="DDB1- AND CUL4-ASSOCIATED FACTOR 8"/>
    <property type="match status" value="1"/>
</dbReference>
<evidence type="ECO:0000256" key="1">
    <source>
        <dbReference type="ARBA" id="ARBA00022574"/>
    </source>
</evidence>
<dbReference type="AlphaFoldDB" id="A0A9P0AQA5"/>
<dbReference type="SMART" id="SM00320">
    <property type="entry name" value="WD40"/>
    <property type="match status" value="7"/>
</dbReference>
<feature type="compositionally biased region" description="Low complexity" evidence="4">
    <location>
        <begin position="172"/>
        <end position="201"/>
    </location>
</feature>
<keyword evidence="6" id="KW-1185">Reference proteome</keyword>
<feature type="region of interest" description="Disordered" evidence="4">
    <location>
        <begin position="1"/>
        <end position="126"/>
    </location>
</feature>
<dbReference type="GO" id="GO:0005737">
    <property type="term" value="C:cytoplasm"/>
    <property type="evidence" value="ECO:0007669"/>
    <property type="project" value="TreeGrafter"/>
</dbReference>
<feature type="compositionally biased region" description="Polar residues" evidence="4">
    <location>
        <begin position="162"/>
        <end position="171"/>
    </location>
</feature>
<dbReference type="InterPro" id="IPR001680">
    <property type="entry name" value="WD40_rpt"/>
</dbReference>
<keyword evidence="2" id="KW-0677">Repeat</keyword>
<protein>
    <submittedName>
        <fullName evidence="5">Uncharacterized protein</fullName>
    </submittedName>
</protein>
<name>A0A9P0AQA5_BEMTA</name>
<sequence>MSQMEDTSNKKGDPAGSEPGESLEDQFLRDLEEDADKEPEPKLTRLNNSSAVPGKSSSTKVPAVEDINCVETEINSLKLSARGSEGERGPGAETAEESAGTSETQESKSKQEGLSDSEASSGSVSDGARVIRVTTFRFMPRKRPRNFRARIESDSEDDDLQIASSPTEEQGSSSSSSSSSASDFNDLGSLSDSSSSSDMSDTGVSLLSRAGALYHFPGYSGGFSTAEKNRDINLLKPGPKHKWFCVQEFINRQIRNSSKVQAARDFEQRCSASLHFVQRLQLSHKLSKHTGCVNTLNFNQRGDLLLSGSDDRKCIMWNWAENKVNLKFETGHWSNVFNVKFLPHTADTHVVTCGRDGQVRLALLGSSGRETETRLLVRHSRPVHKIATLPDSPHIVLSCGEDGIVNSVDLRKDSSSMKTRLLKVVEKNQKIELLYSISVNPVNPHQFIVAGQAWSVRLYDMRKIPTDHKPVMKFYPHTLGEYNWHSHYITSAVFNHNGTEILASYNYESIYLFDATKTTPGEFVHCYEGHQNCVTIKGVNFYGPSSEYIVSGSDCGNIFIWEKETEAIVQCMPGDDRGVVNTLEPHPAFPFLATSGLDNEVKMWMPLGAEEVSRAKLERIVSGTGESYPNLSAVLGFL</sequence>
<feature type="compositionally biased region" description="Polar residues" evidence="4">
    <location>
        <begin position="45"/>
        <end position="60"/>
    </location>
</feature>
<organism evidence="5 6">
    <name type="scientific">Bemisia tabaci</name>
    <name type="common">Sweetpotato whitefly</name>
    <name type="synonym">Aleurodes tabaci</name>
    <dbReference type="NCBI Taxonomy" id="7038"/>
    <lineage>
        <taxon>Eukaryota</taxon>
        <taxon>Metazoa</taxon>
        <taxon>Ecdysozoa</taxon>
        <taxon>Arthropoda</taxon>
        <taxon>Hexapoda</taxon>
        <taxon>Insecta</taxon>
        <taxon>Pterygota</taxon>
        <taxon>Neoptera</taxon>
        <taxon>Paraneoptera</taxon>
        <taxon>Hemiptera</taxon>
        <taxon>Sternorrhyncha</taxon>
        <taxon>Aleyrodoidea</taxon>
        <taxon>Aleyrodidae</taxon>
        <taxon>Aleyrodinae</taxon>
        <taxon>Bemisia</taxon>
    </lineage>
</organism>
<proteinExistence type="predicted"/>
<dbReference type="Pfam" id="PF00400">
    <property type="entry name" value="WD40"/>
    <property type="match status" value="3"/>
</dbReference>
<dbReference type="PANTHER" id="PTHR15574">
    <property type="entry name" value="WD REPEAT DOMAIN-CONTAINING FAMILY"/>
    <property type="match status" value="1"/>
</dbReference>